<dbReference type="InterPro" id="IPR000297">
    <property type="entry name" value="PPIase_PpiC"/>
</dbReference>
<dbReference type="Gene3D" id="3.10.50.40">
    <property type="match status" value="1"/>
</dbReference>
<evidence type="ECO:0000313" key="3">
    <source>
        <dbReference type="EMBL" id="OUS33770.1"/>
    </source>
</evidence>
<dbReference type="SUPFAM" id="SSF54534">
    <property type="entry name" value="FKBP-like"/>
    <property type="match status" value="1"/>
</dbReference>
<dbReference type="InterPro" id="IPR046357">
    <property type="entry name" value="PPIase_dom_sf"/>
</dbReference>
<comment type="caution">
    <text evidence="3">The sequence shown here is derived from an EMBL/GenBank/DDBJ whole genome shotgun (WGS) entry which is preliminary data.</text>
</comment>
<dbReference type="InterPro" id="IPR052204">
    <property type="entry name" value="PpiC/parvulin_rotamase"/>
</dbReference>
<gene>
    <name evidence="3" type="ORF">A9R00_12920</name>
</gene>
<keyword evidence="1" id="KW-0697">Rotamase</keyword>
<name>A0A1Y5H9W4_OLEAN</name>
<reference evidence="4" key="1">
    <citation type="journal article" date="2017" name="Proc. Natl. Acad. Sci. U.S.A.">
        <title>Simulation of Deepwater Horizon oil plume reveals substrate specialization within a complex community of hydrocarbon degraders.</title>
        <authorList>
            <person name="Hu P."/>
            <person name="Dubinsky E.A."/>
            <person name="Probst A.J."/>
            <person name="Wang J."/>
            <person name="Sieber C.M.K."/>
            <person name="Tom L.M."/>
            <person name="Gardinali P."/>
            <person name="Banfield J.F."/>
            <person name="Atlas R.M."/>
            <person name="Andersen G.L."/>
        </authorList>
    </citation>
    <scope>NUCLEOTIDE SEQUENCE [LARGE SCALE GENOMIC DNA]</scope>
</reference>
<dbReference type="PROSITE" id="PS50198">
    <property type="entry name" value="PPIC_PPIASE_2"/>
    <property type="match status" value="1"/>
</dbReference>
<dbReference type="Pfam" id="PF00639">
    <property type="entry name" value="Rotamase"/>
    <property type="match status" value="1"/>
</dbReference>
<protein>
    <recommendedName>
        <fullName evidence="2">PpiC domain-containing protein</fullName>
    </recommendedName>
</protein>
<evidence type="ECO:0000256" key="1">
    <source>
        <dbReference type="PROSITE-ProRule" id="PRU00278"/>
    </source>
</evidence>
<dbReference type="PANTHER" id="PTHR43629:SF2">
    <property type="entry name" value="RHODANESE-LIKE_PPIC DOMAIN-CONTAINING PROTEIN 12, CHLOROPLASTIC"/>
    <property type="match status" value="1"/>
</dbReference>
<evidence type="ECO:0000259" key="2">
    <source>
        <dbReference type="PROSITE" id="PS50198"/>
    </source>
</evidence>
<organism evidence="3 4">
    <name type="scientific">Oleispira antarctica</name>
    <dbReference type="NCBI Taxonomy" id="188908"/>
    <lineage>
        <taxon>Bacteria</taxon>
        <taxon>Pseudomonadati</taxon>
        <taxon>Pseudomonadota</taxon>
        <taxon>Gammaproteobacteria</taxon>
        <taxon>Oceanospirillales</taxon>
        <taxon>Oceanospirillaceae</taxon>
        <taxon>Oleispira</taxon>
    </lineage>
</organism>
<feature type="domain" description="PpiC" evidence="2">
    <location>
        <begin position="1"/>
        <end position="91"/>
    </location>
</feature>
<dbReference type="PANTHER" id="PTHR43629">
    <property type="entry name" value="PEPTIDYL-PROLYL CIS-TRANS ISOMERASE"/>
    <property type="match status" value="1"/>
</dbReference>
<dbReference type="Proteomes" id="UP000227088">
    <property type="component" value="Unassembled WGS sequence"/>
</dbReference>
<accession>A0A1Y5H9W4</accession>
<evidence type="ECO:0000313" key="4">
    <source>
        <dbReference type="Proteomes" id="UP000227088"/>
    </source>
</evidence>
<keyword evidence="1" id="KW-0413">Isomerase</keyword>
<proteinExistence type="predicted"/>
<dbReference type="EMBL" id="MABE01000737">
    <property type="protein sequence ID" value="OUS33770.1"/>
    <property type="molecule type" value="Genomic_DNA"/>
</dbReference>
<sequence>MHTIALHHILLKSPLLADDVAKELELGADFSELAREYSACPSSHQGGFAGYHQQDELPITVVEALALADEQQTHIGPVQSPFGYHLLKPIGEKPKLAVSDENILSEDAIESVKDDKMPA</sequence>
<dbReference type="GO" id="GO:0003755">
    <property type="term" value="F:peptidyl-prolyl cis-trans isomerase activity"/>
    <property type="evidence" value="ECO:0007669"/>
    <property type="project" value="UniProtKB-KW"/>
</dbReference>
<dbReference type="AlphaFoldDB" id="A0A1Y5H9W4"/>